<dbReference type="EMBL" id="CM007652">
    <property type="protein sequence ID" value="ONI24103.1"/>
    <property type="molecule type" value="Genomic_DNA"/>
</dbReference>
<dbReference type="Pfam" id="PF00520">
    <property type="entry name" value="Ion_trans"/>
    <property type="match status" value="1"/>
</dbReference>
<reference evidence="13 14" key="1">
    <citation type="journal article" date="2013" name="Nat. Genet.">
        <title>The high-quality draft genome of peach (Prunus persica) identifies unique patterns of genetic diversity, domestication and genome evolution.</title>
        <authorList>
            <consortium name="International Peach Genome Initiative"/>
            <person name="Verde I."/>
            <person name="Abbott A.G."/>
            <person name="Scalabrin S."/>
            <person name="Jung S."/>
            <person name="Shu S."/>
            <person name="Marroni F."/>
            <person name="Zhebentyayeva T."/>
            <person name="Dettori M.T."/>
            <person name="Grimwood J."/>
            <person name="Cattonaro F."/>
            <person name="Zuccolo A."/>
            <person name="Rossini L."/>
            <person name="Jenkins J."/>
            <person name="Vendramin E."/>
            <person name="Meisel L.A."/>
            <person name="Decroocq V."/>
            <person name="Sosinski B."/>
            <person name="Prochnik S."/>
            <person name="Mitros T."/>
            <person name="Policriti A."/>
            <person name="Cipriani G."/>
            <person name="Dondini L."/>
            <person name="Ficklin S."/>
            <person name="Goodstein D.M."/>
            <person name="Xuan P."/>
            <person name="Del Fabbro C."/>
            <person name="Aramini V."/>
            <person name="Copetti D."/>
            <person name="Gonzalez S."/>
            <person name="Horner D.S."/>
            <person name="Falchi R."/>
            <person name="Lucas S."/>
            <person name="Mica E."/>
            <person name="Maldonado J."/>
            <person name="Lazzari B."/>
            <person name="Bielenberg D."/>
            <person name="Pirona R."/>
            <person name="Miculan M."/>
            <person name="Barakat A."/>
            <person name="Testolin R."/>
            <person name="Stella A."/>
            <person name="Tartarini S."/>
            <person name="Tonutti P."/>
            <person name="Arus P."/>
            <person name="Orellana A."/>
            <person name="Wells C."/>
            <person name="Main D."/>
            <person name="Vizzotto G."/>
            <person name="Silva H."/>
            <person name="Salamini F."/>
            <person name="Schmutz J."/>
            <person name="Morgante M."/>
            <person name="Rokhsar D.S."/>
        </authorList>
    </citation>
    <scope>NUCLEOTIDE SEQUENCE [LARGE SCALE GENOMIC DNA]</scope>
    <source>
        <strain evidence="14">cv. Nemared</strain>
    </source>
</reference>
<keyword evidence="7 10" id="KW-0472">Membrane</keyword>
<evidence type="ECO:0000256" key="10">
    <source>
        <dbReference type="SAM" id="Phobius"/>
    </source>
</evidence>
<accession>A0A251QK56</accession>
<evidence type="ECO:0000256" key="1">
    <source>
        <dbReference type="ARBA" id="ARBA00004141"/>
    </source>
</evidence>
<dbReference type="Gene3D" id="1.10.287.70">
    <property type="match status" value="1"/>
</dbReference>
<comment type="subcellular location">
    <subcellularLocation>
        <location evidence="1">Membrane</location>
        <topology evidence="1">Multi-pass membrane protein</topology>
    </subcellularLocation>
</comment>
<dbReference type="InterPro" id="IPR005821">
    <property type="entry name" value="Ion_trans_dom"/>
</dbReference>
<dbReference type="Gene3D" id="1.10.510.10">
    <property type="entry name" value="Transferase(Phosphotransferase) domain 1"/>
    <property type="match status" value="1"/>
</dbReference>
<dbReference type="eggNOG" id="KOG0498">
    <property type="taxonomic scope" value="Eukaryota"/>
</dbReference>
<dbReference type="InterPro" id="IPR000595">
    <property type="entry name" value="cNMP-bd_dom"/>
</dbReference>
<dbReference type="CDD" id="cd00038">
    <property type="entry name" value="CAP_ED"/>
    <property type="match status" value="1"/>
</dbReference>
<evidence type="ECO:0000256" key="6">
    <source>
        <dbReference type="ARBA" id="ARBA00023065"/>
    </source>
</evidence>
<dbReference type="Proteomes" id="UP000006882">
    <property type="component" value="Chromosome G2"/>
</dbReference>
<dbReference type="Pfam" id="PF07714">
    <property type="entry name" value="PK_Tyr_Ser-Thr"/>
    <property type="match status" value="1"/>
</dbReference>
<evidence type="ECO:0000313" key="14">
    <source>
        <dbReference type="Proteomes" id="UP000006882"/>
    </source>
</evidence>
<dbReference type="AlphaFoldDB" id="A0A251QK56"/>
<evidence type="ECO:0000256" key="2">
    <source>
        <dbReference type="ARBA" id="ARBA00010486"/>
    </source>
</evidence>
<dbReference type="Gene3D" id="2.60.120.10">
    <property type="entry name" value="Jelly Rolls"/>
    <property type="match status" value="1"/>
</dbReference>
<dbReference type="GO" id="GO:0016020">
    <property type="term" value="C:membrane"/>
    <property type="evidence" value="ECO:0007669"/>
    <property type="project" value="UniProtKB-SubCell"/>
</dbReference>
<comment type="similarity">
    <text evidence="2">Belongs to the cyclic nucleotide-gated cation channel (TC 1.A.1.5) family.</text>
</comment>
<keyword evidence="9" id="KW-0407">Ion channel</keyword>
<dbReference type="GO" id="GO:0004672">
    <property type="term" value="F:protein kinase activity"/>
    <property type="evidence" value="ECO:0007669"/>
    <property type="project" value="InterPro"/>
</dbReference>
<dbReference type="PANTHER" id="PTHR45651">
    <property type="entry name" value="CYCLIC NUCLEOTIDE-GATED ION CHANNEL 15-RELATED-RELATED"/>
    <property type="match status" value="1"/>
</dbReference>
<dbReference type="Gramene" id="ONI24103">
    <property type="protein sequence ID" value="ONI24103"/>
    <property type="gene ID" value="PRUPE_2G223800"/>
</dbReference>
<evidence type="ECO:0000256" key="9">
    <source>
        <dbReference type="ARBA" id="ARBA00023303"/>
    </source>
</evidence>
<evidence type="ECO:0008006" key="15">
    <source>
        <dbReference type="Google" id="ProtNLM"/>
    </source>
</evidence>
<keyword evidence="14" id="KW-1185">Reference proteome</keyword>
<dbReference type="GO" id="GO:0005524">
    <property type="term" value="F:ATP binding"/>
    <property type="evidence" value="ECO:0007669"/>
    <property type="project" value="InterPro"/>
</dbReference>
<name>A0A251QK56_PRUPE</name>
<feature type="transmembrane region" description="Helical" evidence="10">
    <location>
        <begin position="119"/>
        <end position="140"/>
    </location>
</feature>
<dbReference type="InterPro" id="IPR014710">
    <property type="entry name" value="RmlC-like_jellyroll"/>
</dbReference>
<keyword evidence="4 10" id="KW-0812">Transmembrane</keyword>
<dbReference type="SMART" id="SM00100">
    <property type="entry name" value="cNMP"/>
    <property type="match status" value="1"/>
</dbReference>
<dbReference type="InterPro" id="IPR001245">
    <property type="entry name" value="Ser-Thr/Tyr_kinase_cat_dom"/>
</dbReference>
<keyword evidence="5 10" id="KW-1133">Transmembrane helix</keyword>
<keyword evidence="6" id="KW-0406">Ion transport</keyword>
<dbReference type="PANTHER" id="PTHR45651:SF68">
    <property type="entry name" value="ION TRANSPORT DOMAIN-CONTAINING PROTEIN"/>
    <property type="match status" value="1"/>
</dbReference>
<feature type="transmembrane region" description="Helical" evidence="10">
    <location>
        <begin position="194"/>
        <end position="214"/>
    </location>
</feature>
<evidence type="ECO:0000313" key="13">
    <source>
        <dbReference type="EMBL" id="ONI24103.1"/>
    </source>
</evidence>
<feature type="domain" description="Protein kinase" evidence="11">
    <location>
        <begin position="624"/>
        <end position="894"/>
    </location>
</feature>
<dbReference type="PROSITE" id="PS50011">
    <property type="entry name" value="PROTEIN_KINASE_DOM"/>
    <property type="match status" value="1"/>
</dbReference>
<gene>
    <name evidence="13" type="ORF">PRUPE_2G223800</name>
</gene>
<evidence type="ECO:0000256" key="3">
    <source>
        <dbReference type="ARBA" id="ARBA00022448"/>
    </source>
</evidence>
<dbReference type="SUPFAM" id="SSF51206">
    <property type="entry name" value="cAMP-binding domain-like"/>
    <property type="match status" value="1"/>
</dbReference>
<feature type="transmembrane region" description="Helical" evidence="10">
    <location>
        <begin position="152"/>
        <end position="174"/>
    </location>
</feature>
<proteinExistence type="inferred from homology"/>
<dbReference type="SUPFAM" id="SSF81324">
    <property type="entry name" value="Voltage-gated potassium channels"/>
    <property type="match status" value="1"/>
</dbReference>
<dbReference type="PROSITE" id="PS50042">
    <property type="entry name" value="CNMP_BINDING_3"/>
    <property type="match status" value="1"/>
</dbReference>
<dbReference type="InterPro" id="IPR000719">
    <property type="entry name" value="Prot_kinase_dom"/>
</dbReference>
<keyword evidence="8" id="KW-1071">Ligand-gated ion channel</keyword>
<dbReference type="InterPro" id="IPR011009">
    <property type="entry name" value="Kinase-like_dom_sf"/>
</dbReference>
<evidence type="ECO:0000256" key="7">
    <source>
        <dbReference type="ARBA" id="ARBA00023136"/>
    </source>
</evidence>
<organism evidence="13 14">
    <name type="scientific">Prunus persica</name>
    <name type="common">Peach</name>
    <name type="synonym">Amygdalus persica</name>
    <dbReference type="NCBI Taxonomy" id="3760"/>
    <lineage>
        <taxon>Eukaryota</taxon>
        <taxon>Viridiplantae</taxon>
        <taxon>Streptophyta</taxon>
        <taxon>Embryophyta</taxon>
        <taxon>Tracheophyta</taxon>
        <taxon>Spermatophyta</taxon>
        <taxon>Magnoliopsida</taxon>
        <taxon>eudicotyledons</taxon>
        <taxon>Gunneridae</taxon>
        <taxon>Pentapetalae</taxon>
        <taxon>rosids</taxon>
        <taxon>fabids</taxon>
        <taxon>Rosales</taxon>
        <taxon>Rosaceae</taxon>
        <taxon>Amygdaloideae</taxon>
        <taxon>Amygdaleae</taxon>
        <taxon>Prunus</taxon>
    </lineage>
</organism>
<keyword evidence="3" id="KW-0813">Transport</keyword>
<dbReference type="GO" id="GO:0005216">
    <property type="term" value="F:monoatomic ion channel activity"/>
    <property type="evidence" value="ECO:0007669"/>
    <property type="project" value="InterPro"/>
</dbReference>
<dbReference type="InterPro" id="IPR018490">
    <property type="entry name" value="cNMP-bd_dom_sf"/>
</dbReference>
<feature type="transmembrane region" description="Helical" evidence="10">
    <location>
        <begin position="20"/>
        <end position="38"/>
    </location>
</feature>
<evidence type="ECO:0000256" key="4">
    <source>
        <dbReference type="ARBA" id="ARBA00022692"/>
    </source>
</evidence>
<dbReference type="SUPFAM" id="SSF56112">
    <property type="entry name" value="Protein kinase-like (PK-like)"/>
    <property type="match status" value="1"/>
</dbReference>
<evidence type="ECO:0000259" key="12">
    <source>
        <dbReference type="PROSITE" id="PS50042"/>
    </source>
</evidence>
<dbReference type="Gene3D" id="3.30.200.20">
    <property type="entry name" value="Phosphorylase Kinase, domain 1"/>
    <property type="match status" value="1"/>
</dbReference>
<evidence type="ECO:0000256" key="5">
    <source>
        <dbReference type="ARBA" id="ARBA00022989"/>
    </source>
</evidence>
<sequence length="913" mass="105352">METHHDSLPRESFLQNWKKIFVASCLFAVLLDPLFLYVPMMKDDIKCLQFDRNLKIAALLLRSLTDLSYLFDIIFQIYTSRNYSDFMHEYRRRHYYRSKIRYWTKFFVPTITKTMLGSYNILIDILAILPLPQVAILTFFSKLRNLRSLNTIRMVTMNLFVLLQYVPRVFRIYLLCEEFKQRKTGEIAIWVKGVLNFFMYILASHVLGAIWYFFAIQRMAICWHDACRKENKCNTSSFGCRDHHAFRNITFLNDICPISPVNVGIYITVLQSGIPGSTNFFQKFSNCFWWGLRNLSSLGSNLEPSVDGWENLFAAFISITGLLLFLYLIGNVQTYMQLDTQRIEAHRHKMKMEQKMEEKGRETELWLSKNGIPKKFKSQIMGKVRQELEENRDADLDYIFTILPLDLQTRIKMEQKMEESEIELWLSKNGIPKSFKSQIMGKARQERDENRDADLDYILTILPLDLQTRIKNCMPMARLKQVPMLQNMNEHVLRSICSYLKHREFDDNSIIIKKGEPLEMMLFIVDGHVSIEKRDGSSSNNNLQQRTRGAGEVCGEELLLSPSWILYPWFERPLATESAKAIGHVEALVLTASDLGGVVRMHHFVGMIRRIFRAKELEKATENYHENTIIHEDRYATFYKGVLLMPPDDETVVAIKKYTVIYHGDVAIEAAVASQTKHINVVRFLGGCLEPETRALVFEYIPNGTLFEHIHKEEAAGSFVGSSSPPTTLLSLELRLKIASETAGALAYLHSFSPPYIHLFLSSKHILLDHHYTAKLSAIGLSLYEFWNFDCSLNSREYFDPYFQGDRLAEKSDVYSFGVILAELLTSQKPASPNSKGEEPPLATSLLSSMEEGRLNQILDGEIIVDETTSETAKKERPSMEQVAVELEGLRKFMAKYQRGEPSFSNRPTSLQP</sequence>
<evidence type="ECO:0000256" key="8">
    <source>
        <dbReference type="ARBA" id="ARBA00023286"/>
    </source>
</evidence>
<evidence type="ECO:0000259" key="11">
    <source>
        <dbReference type="PROSITE" id="PS50011"/>
    </source>
</evidence>
<protein>
    <recommendedName>
        <fullName evidence="15">Cyclic nucleotide-binding domain-containing protein</fullName>
    </recommendedName>
</protein>
<feature type="domain" description="Cyclic nucleotide-binding" evidence="12">
    <location>
        <begin position="484"/>
        <end position="560"/>
    </location>
</feature>